<feature type="transmembrane region" description="Helical" evidence="9">
    <location>
        <begin position="356"/>
        <end position="381"/>
    </location>
</feature>
<sequence length="808" mass="91024">MAYRRQRKELDFALSRHAMKEKDSQGAITTSAEVDETAPDEATKHLRNVKEAHHWDPNLPQDVLDEIDNALDTSNKNTQDNAAHELLDNSPYPEVRAAVPNRDEGGHSNTIRAWTIGLLFATIGSALNMLFSMRQPYIVIPSYVAQVVAYPVGVAWAKTMPNRNYKLFGLEFNLNPGPFSKKEHAIVVIMANATFGGGAAYATDVLLAQRAFYNQRFSWAFEILMCISTQMLGFGLAGFFHRFLVSPAAMIWPSTLINTTLFTALHDRSKPDPRTVSGWTIGKYRMFLYCMIGSFVWYWFPGYIAPFLSIFAFPTWIRPNNVVVNQLFGGSTGLSLIPLTFDWTQISGFNFSPLIAPWYAIANTLIGMVVFFWIVTMAIHYSGLYYFKYLPISDSDSYDNTGAVYDVSRILTPSLTLDEAKYKAYSPLFLSTTFALNYGLSFASMIAVLIHTGLFHGKELWARFRHLGRKDEDIHGRLMSRFRTVPWWWYAVTTLIMLGIALGVTQGYPTELSWWAFFISLIIAIVWFVPLGIVKAATNVDIGLNVITEFVVGYMQPGKPMAMMLFKTYGYITMLQGLYFCQDMKLGHYMKIPPRLTFTAQMVAGLWSSIVQIAVMNWALSTIPEVCSSTQANNYTCPNGRVFFNASIIWGAIGPARMFSPGQIYSSLLWFFLAGAIFPVVIYIAARVFPKYRILKFLNAPLIFGGAGLIPPATPLNYLSWGIVGFLFNKLIRDRFRGWWMQYNYVLSAGLDVGLALGTILIFLALNLTSTSFPEWWGTRIASDTMDMKDTAVQIVVPEGETFGPRTW</sequence>
<feature type="transmembrane region" description="Helical" evidence="9">
    <location>
        <begin position="716"/>
        <end position="732"/>
    </location>
</feature>
<dbReference type="GO" id="GO:0016020">
    <property type="term" value="C:membrane"/>
    <property type="evidence" value="ECO:0007669"/>
    <property type="project" value="UniProtKB-SubCell"/>
</dbReference>
<dbReference type="NCBIfam" id="TIGR00728">
    <property type="entry name" value="OPT_sfam"/>
    <property type="match status" value="1"/>
</dbReference>
<dbReference type="Pfam" id="PF03169">
    <property type="entry name" value="OPT"/>
    <property type="match status" value="1"/>
</dbReference>
<evidence type="ECO:0000256" key="3">
    <source>
        <dbReference type="ARBA" id="ARBA00022448"/>
    </source>
</evidence>
<evidence type="ECO:0000256" key="8">
    <source>
        <dbReference type="ARBA" id="ARBA00023136"/>
    </source>
</evidence>
<evidence type="ECO:0000256" key="5">
    <source>
        <dbReference type="ARBA" id="ARBA00022856"/>
    </source>
</evidence>
<feature type="transmembrane region" description="Helical" evidence="9">
    <location>
        <begin position="487"/>
        <end position="506"/>
    </location>
</feature>
<dbReference type="RefSeq" id="XP_022401210.1">
    <property type="nucleotide sequence ID" value="XM_022550134.1"/>
</dbReference>
<evidence type="ECO:0008006" key="12">
    <source>
        <dbReference type="Google" id="ProtNLM"/>
    </source>
</evidence>
<gene>
    <name evidence="10" type="ORF">ASPGLDRAFT_81811</name>
</gene>
<proteinExistence type="inferred from homology"/>
<evidence type="ECO:0000256" key="1">
    <source>
        <dbReference type="ARBA" id="ARBA00004141"/>
    </source>
</evidence>
<dbReference type="InterPro" id="IPR004648">
    <property type="entry name" value="Oligpept_transpt"/>
</dbReference>
<dbReference type="OrthoDB" id="9986677at2759"/>
<dbReference type="EMBL" id="KV878896">
    <property type="protein sequence ID" value="OJJ84512.1"/>
    <property type="molecule type" value="Genomic_DNA"/>
</dbReference>
<keyword evidence="4 9" id="KW-0812">Transmembrane</keyword>
<dbReference type="GeneID" id="34466394"/>
<reference evidence="11" key="1">
    <citation type="journal article" date="2017" name="Genome Biol.">
        <title>Comparative genomics reveals high biological diversity and specific adaptations in the industrially and medically important fungal genus Aspergillus.</title>
        <authorList>
            <person name="de Vries R.P."/>
            <person name="Riley R."/>
            <person name="Wiebenga A."/>
            <person name="Aguilar-Osorio G."/>
            <person name="Amillis S."/>
            <person name="Uchima C.A."/>
            <person name="Anderluh G."/>
            <person name="Asadollahi M."/>
            <person name="Askin M."/>
            <person name="Barry K."/>
            <person name="Battaglia E."/>
            <person name="Bayram O."/>
            <person name="Benocci T."/>
            <person name="Braus-Stromeyer S.A."/>
            <person name="Caldana C."/>
            <person name="Canovas D."/>
            <person name="Cerqueira G.C."/>
            <person name="Chen F."/>
            <person name="Chen W."/>
            <person name="Choi C."/>
            <person name="Clum A."/>
            <person name="Dos Santos R.A."/>
            <person name="Damasio A.R."/>
            <person name="Diallinas G."/>
            <person name="Emri T."/>
            <person name="Fekete E."/>
            <person name="Flipphi M."/>
            <person name="Freyberg S."/>
            <person name="Gallo A."/>
            <person name="Gournas C."/>
            <person name="Habgood R."/>
            <person name="Hainaut M."/>
            <person name="Harispe M.L."/>
            <person name="Henrissat B."/>
            <person name="Hilden K.S."/>
            <person name="Hope R."/>
            <person name="Hossain A."/>
            <person name="Karabika E."/>
            <person name="Karaffa L."/>
            <person name="Karanyi Z."/>
            <person name="Krasevec N."/>
            <person name="Kuo A."/>
            <person name="Kusch H."/>
            <person name="LaButti K."/>
            <person name="Lagendijk E.L."/>
            <person name="Lapidus A."/>
            <person name="Levasseur A."/>
            <person name="Lindquist E."/>
            <person name="Lipzen A."/>
            <person name="Logrieco A.F."/>
            <person name="MacCabe A."/>
            <person name="Maekelae M.R."/>
            <person name="Malavazi I."/>
            <person name="Melin P."/>
            <person name="Meyer V."/>
            <person name="Mielnichuk N."/>
            <person name="Miskei M."/>
            <person name="Molnar A.P."/>
            <person name="Mule G."/>
            <person name="Ngan C.Y."/>
            <person name="Orejas M."/>
            <person name="Orosz E."/>
            <person name="Ouedraogo J.P."/>
            <person name="Overkamp K.M."/>
            <person name="Park H.-S."/>
            <person name="Perrone G."/>
            <person name="Piumi F."/>
            <person name="Punt P.J."/>
            <person name="Ram A.F."/>
            <person name="Ramon A."/>
            <person name="Rauscher S."/>
            <person name="Record E."/>
            <person name="Riano-Pachon D.M."/>
            <person name="Robert V."/>
            <person name="Roehrig J."/>
            <person name="Ruller R."/>
            <person name="Salamov A."/>
            <person name="Salih N.S."/>
            <person name="Samson R.A."/>
            <person name="Sandor E."/>
            <person name="Sanguinetti M."/>
            <person name="Schuetze T."/>
            <person name="Sepcic K."/>
            <person name="Shelest E."/>
            <person name="Sherlock G."/>
            <person name="Sophianopoulou V."/>
            <person name="Squina F.M."/>
            <person name="Sun H."/>
            <person name="Susca A."/>
            <person name="Todd R.B."/>
            <person name="Tsang A."/>
            <person name="Unkles S.E."/>
            <person name="van de Wiele N."/>
            <person name="van Rossen-Uffink D."/>
            <person name="Oliveira J.V."/>
            <person name="Vesth T.C."/>
            <person name="Visser J."/>
            <person name="Yu J.-H."/>
            <person name="Zhou M."/>
            <person name="Andersen M.R."/>
            <person name="Archer D.B."/>
            <person name="Baker S.E."/>
            <person name="Benoit I."/>
            <person name="Brakhage A.A."/>
            <person name="Braus G.H."/>
            <person name="Fischer R."/>
            <person name="Frisvad J.C."/>
            <person name="Goldman G.H."/>
            <person name="Houbraken J."/>
            <person name="Oakley B."/>
            <person name="Pocsi I."/>
            <person name="Scazzocchio C."/>
            <person name="Seiboth B."/>
            <person name="vanKuyk P.A."/>
            <person name="Wortman J."/>
            <person name="Dyer P.S."/>
            <person name="Grigoriev I.V."/>
        </authorList>
    </citation>
    <scope>NUCLEOTIDE SEQUENCE [LARGE SCALE GENOMIC DNA]</scope>
    <source>
        <strain evidence="11">CBS 516.65</strain>
    </source>
</reference>
<evidence type="ECO:0000313" key="10">
    <source>
        <dbReference type="EMBL" id="OJJ84512.1"/>
    </source>
</evidence>
<dbReference type="PANTHER" id="PTHR22601">
    <property type="entry name" value="ISP4 LIKE PROTEIN"/>
    <property type="match status" value="1"/>
</dbReference>
<evidence type="ECO:0000256" key="4">
    <source>
        <dbReference type="ARBA" id="ARBA00022692"/>
    </source>
</evidence>
<feature type="transmembrane region" description="Helical" evidence="9">
    <location>
        <begin position="512"/>
        <end position="529"/>
    </location>
</feature>
<evidence type="ECO:0000313" key="11">
    <source>
        <dbReference type="Proteomes" id="UP000184300"/>
    </source>
</evidence>
<keyword evidence="7 9" id="KW-1133">Transmembrane helix</keyword>
<protein>
    <recommendedName>
        <fullName evidence="12">OPT family small oligopeptide transporter</fullName>
    </recommendedName>
</protein>
<evidence type="ECO:0000256" key="2">
    <source>
        <dbReference type="ARBA" id="ARBA00008807"/>
    </source>
</evidence>
<keyword evidence="8 9" id="KW-0472">Membrane</keyword>
<dbReference type="GO" id="GO:0035673">
    <property type="term" value="F:oligopeptide transmembrane transporter activity"/>
    <property type="evidence" value="ECO:0007669"/>
    <property type="project" value="InterPro"/>
</dbReference>
<feature type="transmembrane region" description="Helical" evidence="9">
    <location>
        <begin position="435"/>
        <end position="455"/>
    </location>
</feature>
<evidence type="ECO:0000256" key="9">
    <source>
        <dbReference type="SAM" id="Phobius"/>
    </source>
</evidence>
<keyword evidence="6" id="KW-0653">Protein transport</keyword>
<dbReference type="AlphaFoldDB" id="A0A1L9VKV2"/>
<feature type="transmembrane region" description="Helical" evidence="9">
    <location>
        <begin position="137"/>
        <end position="157"/>
    </location>
</feature>
<dbReference type="STRING" id="1160497.A0A1L9VKV2"/>
<comment type="similarity">
    <text evidence="2">Belongs to the oligopeptide OPT transporter family.</text>
</comment>
<feature type="transmembrane region" description="Helical" evidence="9">
    <location>
        <begin position="744"/>
        <end position="766"/>
    </location>
</feature>
<feature type="transmembrane region" description="Helical" evidence="9">
    <location>
        <begin position="111"/>
        <end position="131"/>
    </location>
</feature>
<organism evidence="10 11">
    <name type="scientific">Aspergillus glaucus CBS 516.65</name>
    <dbReference type="NCBI Taxonomy" id="1160497"/>
    <lineage>
        <taxon>Eukaryota</taxon>
        <taxon>Fungi</taxon>
        <taxon>Dikarya</taxon>
        <taxon>Ascomycota</taxon>
        <taxon>Pezizomycotina</taxon>
        <taxon>Eurotiomycetes</taxon>
        <taxon>Eurotiomycetidae</taxon>
        <taxon>Eurotiales</taxon>
        <taxon>Aspergillaceae</taxon>
        <taxon>Aspergillus</taxon>
        <taxon>Aspergillus subgen. Aspergillus</taxon>
    </lineage>
</organism>
<feature type="transmembrane region" description="Helical" evidence="9">
    <location>
        <begin position="286"/>
        <end position="317"/>
    </location>
</feature>
<dbReference type="VEuPathDB" id="FungiDB:ASPGLDRAFT_81811"/>
<feature type="transmembrane region" description="Helical" evidence="9">
    <location>
        <begin position="664"/>
        <end position="686"/>
    </location>
</feature>
<dbReference type="InterPro" id="IPR004813">
    <property type="entry name" value="OPT"/>
</dbReference>
<keyword evidence="11" id="KW-1185">Reference proteome</keyword>
<evidence type="ECO:0000256" key="7">
    <source>
        <dbReference type="ARBA" id="ARBA00022989"/>
    </source>
</evidence>
<keyword evidence="5" id="KW-0571">Peptide transport</keyword>
<dbReference type="Proteomes" id="UP000184300">
    <property type="component" value="Unassembled WGS sequence"/>
</dbReference>
<feature type="transmembrane region" description="Helical" evidence="9">
    <location>
        <begin position="219"/>
        <end position="240"/>
    </location>
</feature>
<feature type="transmembrane region" description="Helical" evidence="9">
    <location>
        <begin position="561"/>
        <end position="581"/>
    </location>
</feature>
<dbReference type="NCBIfam" id="TIGR00727">
    <property type="entry name" value="ISP4_OPT"/>
    <property type="match status" value="1"/>
</dbReference>
<comment type="subcellular location">
    <subcellularLocation>
        <location evidence="1">Membrane</location>
        <topology evidence="1">Multi-pass membrane protein</topology>
    </subcellularLocation>
</comment>
<accession>A0A1L9VKV2</accession>
<name>A0A1L9VKV2_ASPGL</name>
<dbReference type="GO" id="GO:0015031">
    <property type="term" value="P:protein transport"/>
    <property type="evidence" value="ECO:0007669"/>
    <property type="project" value="UniProtKB-KW"/>
</dbReference>
<keyword evidence="3" id="KW-0813">Transport</keyword>
<evidence type="ECO:0000256" key="6">
    <source>
        <dbReference type="ARBA" id="ARBA00022927"/>
    </source>
</evidence>
<feature type="transmembrane region" description="Helical" evidence="9">
    <location>
        <begin position="246"/>
        <end position="265"/>
    </location>
</feature>